<dbReference type="AlphaFoldDB" id="A0A9J6H3M3"/>
<name>A0A9J6H3M3_HAELO</name>
<dbReference type="EMBL" id="JABSTR010000011">
    <property type="protein sequence ID" value="KAH9382341.1"/>
    <property type="molecule type" value="Genomic_DNA"/>
</dbReference>
<sequence>MQAADQYAPPTPANAAQHTYPVRVPRTTTLSTIQAIVAVFFMAALLLLVAAIALSFSKSRQRVEAPDTTSCCLRETEWLFYHVNFSLNPCRFLHDYVCGEYYKQREPLAWGDFLFSSDKELYWPPASKSGMAIYRFFQSCLSAVGNTEKIGGSTAATYIGALLPNTAVTTTERDLLRFLLQMAVKHNIMSHPVVALYGRGGFPRRVYFKNMHLLRKPGFLAVLLITSTAPRIRGDLSARYQRLREDCLQTINRMLNLSVSLKNMEDLERDLHVPFGKGVEYKDFTFGNAVLANFPDVAKLAPSLTLADWSWAVRNVSGSDPPAMLYHSSVDALRKTFSVLLDVRRRAATLVFFIFKAVTNFLLEMLNEGGGILFTQHFQYCTSIMDEHSPLTLVNYIETYSQEHAAVFHRIFKKLLAEIAEQSASIMPSTDHTRLLNYQKNLRLLLPTDILPVHKKIPTVSGDFVGNLLTLFRSGWSNEGNDLRPGITEDVYRGAGLKPIAFFNDTIVIPVSLYTIYTFNVSDELVVPSAIVGVLLADALWKNIFSEHEWSPATSKLFDNYTACQKSLGTLLEKSVRGLHVPLLSIETARRAAASSLWQRQFESFGGWRVSRCKLFYMLFVYHHYCPTYAKLKEEFKKEAQDIACLSDDFRVAFKCQTPLNTTPTCTLKQEN</sequence>
<evidence type="ECO:0000313" key="2">
    <source>
        <dbReference type="EMBL" id="KAH9382341.1"/>
    </source>
</evidence>
<organism evidence="2 3">
    <name type="scientific">Haemaphysalis longicornis</name>
    <name type="common">Bush tick</name>
    <dbReference type="NCBI Taxonomy" id="44386"/>
    <lineage>
        <taxon>Eukaryota</taxon>
        <taxon>Metazoa</taxon>
        <taxon>Ecdysozoa</taxon>
        <taxon>Arthropoda</taxon>
        <taxon>Chelicerata</taxon>
        <taxon>Arachnida</taxon>
        <taxon>Acari</taxon>
        <taxon>Parasitiformes</taxon>
        <taxon>Ixodida</taxon>
        <taxon>Ixodoidea</taxon>
        <taxon>Ixodidae</taxon>
        <taxon>Haemaphysalinae</taxon>
        <taxon>Haemaphysalis</taxon>
    </lineage>
</organism>
<evidence type="ECO:0000313" key="3">
    <source>
        <dbReference type="Proteomes" id="UP000821853"/>
    </source>
</evidence>
<evidence type="ECO:0000256" key="1">
    <source>
        <dbReference type="SAM" id="Phobius"/>
    </source>
</evidence>
<keyword evidence="1" id="KW-0812">Transmembrane</keyword>
<proteinExistence type="predicted"/>
<dbReference type="VEuPathDB" id="VectorBase:HLOH_046329"/>
<dbReference type="SUPFAM" id="SSF55486">
    <property type="entry name" value="Metalloproteases ('zincins'), catalytic domain"/>
    <property type="match status" value="1"/>
</dbReference>
<reference evidence="2 3" key="1">
    <citation type="journal article" date="2020" name="Cell">
        <title>Large-Scale Comparative Analyses of Tick Genomes Elucidate Their Genetic Diversity and Vector Capacities.</title>
        <authorList>
            <consortium name="Tick Genome and Microbiome Consortium (TIGMIC)"/>
            <person name="Jia N."/>
            <person name="Wang J."/>
            <person name="Shi W."/>
            <person name="Du L."/>
            <person name="Sun Y."/>
            <person name="Zhan W."/>
            <person name="Jiang J.F."/>
            <person name="Wang Q."/>
            <person name="Zhang B."/>
            <person name="Ji P."/>
            <person name="Bell-Sakyi L."/>
            <person name="Cui X.M."/>
            <person name="Yuan T.T."/>
            <person name="Jiang B.G."/>
            <person name="Yang W.F."/>
            <person name="Lam T.T."/>
            <person name="Chang Q.C."/>
            <person name="Ding S.J."/>
            <person name="Wang X.J."/>
            <person name="Zhu J.G."/>
            <person name="Ruan X.D."/>
            <person name="Zhao L."/>
            <person name="Wei J.T."/>
            <person name="Ye R.Z."/>
            <person name="Que T.C."/>
            <person name="Du C.H."/>
            <person name="Zhou Y.H."/>
            <person name="Cheng J.X."/>
            <person name="Dai P.F."/>
            <person name="Guo W.B."/>
            <person name="Han X.H."/>
            <person name="Huang E.J."/>
            <person name="Li L.F."/>
            <person name="Wei W."/>
            <person name="Gao Y.C."/>
            <person name="Liu J.Z."/>
            <person name="Shao H.Z."/>
            <person name="Wang X."/>
            <person name="Wang C.C."/>
            <person name="Yang T.C."/>
            <person name="Huo Q.B."/>
            <person name="Li W."/>
            <person name="Chen H.Y."/>
            <person name="Chen S.E."/>
            <person name="Zhou L.G."/>
            <person name="Ni X.B."/>
            <person name="Tian J.H."/>
            <person name="Sheng Y."/>
            <person name="Liu T."/>
            <person name="Pan Y.S."/>
            <person name="Xia L.Y."/>
            <person name="Li J."/>
            <person name="Zhao F."/>
            <person name="Cao W.C."/>
        </authorList>
    </citation>
    <scope>NUCLEOTIDE SEQUENCE [LARGE SCALE GENOMIC DNA]</scope>
    <source>
        <strain evidence="2">HaeL-2018</strain>
    </source>
</reference>
<keyword evidence="1" id="KW-1133">Transmembrane helix</keyword>
<comment type="caution">
    <text evidence="2">The sequence shown here is derived from an EMBL/GenBank/DDBJ whole genome shotgun (WGS) entry which is preliminary data.</text>
</comment>
<gene>
    <name evidence="2" type="ORF">HPB48_020196</name>
</gene>
<accession>A0A9J6H3M3</accession>
<feature type="transmembrane region" description="Helical" evidence="1">
    <location>
        <begin position="33"/>
        <end position="56"/>
    </location>
</feature>
<keyword evidence="3" id="KW-1185">Reference proteome</keyword>
<dbReference type="Proteomes" id="UP000821853">
    <property type="component" value="Chromosome 9"/>
</dbReference>
<protein>
    <submittedName>
        <fullName evidence="2">Uncharacterized protein</fullName>
    </submittedName>
</protein>
<keyword evidence="1" id="KW-0472">Membrane</keyword>